<evidence type="ECO:0000313" key="3">
    <source>
        <dbReference type="Proteomes" id="UP000824238"/>
    </source>
</evidence>
<proteinExistence type="predicted"/>
<dbReference type="SUPFAM" id="SSF63411">
    <property type="entry name" value="LuxS/MPP-like metallohydrolase"/>
    <property type="match status" value="2"/>
</dbReference>
<reference evidence="2" key="2">
    <citation type="journal article" date="2021" name="PeerJ">
        <title>Extensive microbial diversity within the chicken gut microbiome revealed by metagenomics and culture.</title>
        <authorList>
            <person name="Gilroy R."/>
            <person name="Ravi A."/>
            <person name="Getino M."/>
            <person name="Pursley I."/>
            <person name="Horton D.L."/>
            <person name="Alikhan N.F."/>
            <person name="Baker D."/>
            <person name="Gharbi K."/>
            <person name="Hall N."/>
            <person name="Watson M."/>
            <person name="Adriaenssens E.M."/>
            <person name="Foster-Nyarko E."/>
            <person name="Jarju S."/>
            <person name="Secka A."/>
            <person name="Antonio M."/>
            <person name="Oren A."/>
            <person name="Chaudhuri R.R."/>
            <person name="La Ragione R."/>
            <person name="Hildebrand F."/>
            <person name="Pallen M.J."/>
        </authorList>
    </citation>
    <scope>NUCLEOTIDE SEQUENCE</scope>
    <source>
        <strain evidence="2">ChiGjej3B3-7149</strain>
    </source>
</reference>
<reference evidence="2" key="1">
    <citation type="submission" date="2020-10" db="EMBL/GenBank/DDBJ databases">
        <authorList>
            <person name="Gilroy R."/>
        </authorList>
    </citation>
    <scope>NUCLEOTIDE SEQUENCE</scope>
    <source>
        <strain evidence="2">ChiGjej3B3-7149</strain>
    </source>
</reference>
<dbReference type="Proteomes" id="UP000824238">
    <property type="component" value="Unassembled WGS sequence"/>
</dbReference>
<feature type="domain" description="Peptidase M16 C-terminal" evidence="1">
    <location>
        <begin position="187"/>
        <end position="359"/>
    </location>
</feature>
<protein>
    <submittedName>
        <fullName evidence="2">Insulinase family protein</fullName>
    </submittedName>
</protein>
<dbReference type="InterPro" id="IPR011249">
    <property type="entry name" value="Metalloenz_LuxS/M16"/>
</dbReference>
<evidence type="ECO:0000259" key="1">
    <source>
        <dbReference type="Pfam" id="PF05193"/>
    </source>
</evidence>
<dbReference type="AlphaFoldDB" id="A0A9D1DLX7"/>
<dbReference type="PANTHER" id="PTHR11851:SF186">
    <property type="entry name" value="INACTIVE METALLOPROTEASE YMFF-RELATED"/>
    <property type="match status" value="1"/>
</dbReference>
<dbReference type="InterPro" id="IPR050361">
    <property type="entry name" value="MPP/UQCRC_Complex"/>
</dbReference>
<name>A0A9D1DLX7_9FIRM</name>
<dbReference type="Pfam" id="PF05193">
    <property type="entry name" value="Peptidase_M16_C"/>
    <property type="match status" value="1"/>
</dbReference>
<dbReference type="EMBL" id="DVHH01000157">
    <property type="protein sequence ID" value="HIR55213.1"/>
    <property type="molecule type" value="Genomic_DNA"/>
</dbReference>
<dbReference type="NCBIfam" id="NF047422">
    <property type="entry name" value="YfmF_fam"/>
    <property type="match status" value="1"/>
</dbReference>
<comment type="caution">
    <text evidence="2">The sequence shown here is derived from an EMBL/GenBank/DDBJ whole genome shotgun (WGS) entry which is preliminary data.</text>
</comment>
<dbReference type="InterPro" id="IPR007863">
    <property type="entry name" value="Peptidase_M16_C"/>
</dbReference>
<organism evidence="2 3">
    <name type="scientific">Candidatus Scatomorpha intestinigallinarum</name>
    <dbReference type="NCBI Taxonomy" id="2840923"/>
    <lineage>
        <taxon>Bacteria</taxon>
        <taxon>Bacillati</taxon>
        <taxon>Bacillota</taxon>
        <taxon>Clostridia</taxon>
        <taxon>Eubacteriales</taxon>
        <taxon>Candidatus Scatomorpha</taxon>
    </lineage>
</organism>
<sequence>MEFRREEILPGVFLTALHTDKFKTAAMSLSLLAQLDGETASMNALIPSVLRRGTARCPDLDSLAAYMDGLYGLRAEPVVRCVGEIQAPGFYATFPEDRCLPGRERLLEAAAGLLGELLLSPNTRGGLLLPDYVERERERLAERIRARRNNKDAYAVLRLVELMCACESISVGALGSEQDAENIGYVALSKHYKALLASAPVEVFYCGGADWDEAASAVSAALATLPRGEIDWELGTDIRMNSLEAEPRVFRERMELSQGKLALGWRLGECMEEPDLAALRVFNAVYGGCPSSKLFQNVRERRSLCYYASSGVDTQKGLLLVASAVNFENFGAAREEILAQLEAMRRGEISPAELDGARRSCAGALRAVEDDPFALEGYWLAMNLSGAEIAPGELAAACELVTAEDVAEIARSCELDAEYYLCGREDGADEPRED</sequence>
<evidence type="ECO:0000313" key="2">
    <source>
        <dbReference type="EMBL" id="HIR55213.1"/>
    </source>
</evidence>
<gene>
    <name evidence="2" type="ORF">IAD36_06465</name>
</gene>
<dbReference type="PANTHER" id="PTHR11851">
    <property type="entry name" value="METALLOPROTEASE"/>
    <property type="match status" value="1"/>
</dbReference>
<dbReference type="Gene3D" id="3.30.830.10">
    <property type="entry name" value="Metalloenzyme, LuxS/M16 peptidase-like"/>
    <property type="match status" value="2"/>
</dbReference>
<dbReference type="GO" id="GO:0046872">
    <property type="term" value="F:metal ion binding"/>
    <property type="evidence" value="ECO:0007669"/>
    <property type="project" value="InterPro"/>
</dbReference>
<accession>A0A9D1DLX7</accession>